<comment type="cofactor">
    <cofactor evidence="1">
        <name>FAD</name>
        <dbReference type="ChEBI" id="CHEBI:57692"/>
    </cofactor>
</comment>
<evidence type="ECO:0000256" key="3">
    <source>
        <dbReference type="ARBA" id="ARBA00022630"/>
    </source>
</evidence>
<gene>
    <name evidence="7" type="primary">yumB</name>
    <name evidence="7" type="ORF">SLU01_16230</name>
</gene>
<proteinExistence type="inferred from homology"/>
<organism evidence="7 8">
    <name type="scientific">Sporosarcina luteola</name>
    <dbReference type="NCBI Taxonomy" id="582850"/>
    <lineage>
        <taxon>Bacteria</taxon>
        <taxon>Bacillati</taxon>
        <taxon>Bacillota</taxon>
        <taxon>Bacilli</taxon>
        <taxon>Bacillales</taxon>
        <taxon>Caryophanaceae</taxon>
        <taxon>Sporosarcina</taxon>
    </lineage>
</organism>
<keyword evidence="4" id="KW-0274">FAD</keyword>
<evidence type="ECO:0000256" key="5">
    <source>
        <dbReference type="ARBA" id="ARBA00023002"/>
    </source>
</evidence>
<dbReference type="Pfam" id="PF07992">
    <property type="entry name" value="Pyr_redox_2"/>
    <property type="match status" value="1"/>
</dbReference>
<evidence type="ECO:0000259" key="6">
    <source>
        <dbReference type="Pfam" id="PF07992"/>
    </source>
</evidence>
<evidence type="ECO:0000256" key="2">
    <source>
        <dbReference type="ARBA" id="ARBA00005272"/>
    </source>
</evidence>
<reference evidence="7 8" key="1">
    <citation type="submission" date="2019-07" db="EMBL/GenBank/DDBJ databases">
        <title>Whole genome shotgun sequence of Sporosarcina luteola NBRC 105378.</title>
        <authorList>
            <person name="Hosoyama A."/>
            <person name="Uohara A."/>
            <person name="Ohji S."/>
            <person name="Ichikawa N."/>
        </authorList>
    </citation>
    <scope>NUCLEOTIDE SEQUENCE [LARGE SCALE GENOMIC DNA]</scope>
    <source>
        <strain evidence="7 8">NBRC 105378</strain>
    </source>
</reference>
<comment type="similarity">
    <text evidence="2">Belongs to the NADH dehydrogenase family.</text>
</comment>
<feature type="domain" description="FAD/NAD(P)-binding" evidence="6">
    <location>
        <begin position="5"/>
        <end position="325"/>
    </location>
</feature>
<dbReference type="Proteomes" id="UP000321901">
    <property type="component" value="Unassembled WGS sequence"/>
</dbReference>
<dbReference type="Gene3D" id="3.50.50.100">
    <property type="match status" value="1"/>
</dbReference>
<dbReference type="EMBL" id="BJYL01000020">
    <property type="protein sequence ID" value="GEN83311.1"/>
    <property type="molecule type" value="Genomic_DNA"/>
</dbReference>
<dbReference type="InterPro" id="IPR051169">
    <property type="entry name" value="NADH-Q_oxidoreductase"/>
</dbReference>
<dbReference type="AlphaFoldDB" id="A0A511Z790"/>
<evidence type="ECO:0000256" key="1">
    <source>
        <dbReference type="ARBA" id="ARBA00001974"/>
    </source>
</evidence>
<keyword evidence="8" id="KW-1185">Reference proteome</keyword>
<keyword evidence="3" id="KW-0285">Flavoprotein</keyword>
<dbReference type="OrthoDB" id="9781621at2"/>
<dbReference type="PANTHER" id="PTHR42913:SF3">
    <property type="entry name" value="64 KDA MITOCHONDRIAL NADH DEHYDROGENASE (EUROFUNG)"/>
    <property type="match status" value="1"/>
</dbReference>
<dbReference type="RefSeq" id="WP_147057093.1">
    <property type="nucleotide sequence ID" value="NZ_BJYL01000020.1"/>
</dbReference>
<comment type="caution">
    <text evidence="7">The sequence shown here is derived from an EMBL/GenBank/DDBJ whole genome shotgun (WGS) entry which is preliminary data.</text>
</comment>
<dbReference type="InterPro" id="IPR023753">
    <property type="entry name" value="FAD/NAD-binding_dom"/>
</dbReference>
<keyword evidence="5" id="KW-0560">Oxidoreductase</keyword>
<dbReference type="GO" id="GO:0019646">
    <property type="term" value="P:aerobic electron transport chain"/>
    <property type="evidence" value="ECO:0007669"/>
    <property type="project" value="TreeGrafter"/>
</dbReference>
<name>A0A511Z790_9BACL</name>
<dbReference type="SUPFAM" id="SSF51905">
    <property type="entry name" value="FAD/NAD(P)-binding domain"/>
    <property type="match status" value="1"/>
</dbReference>
<dbReference type="GO" id="GO:0003955">
    <property type="term" value="F:NAD(P)H dehydrogenase (quinone) activity"/>
    <property type="evidence" value="ECO:0007669"/>
    <property type="project" value="TreeGrafter"/>
</dbReference>
<evidence type="ECO:0000313" key="8">
    <source>
        <dbReference type="Proteomes" id="UP000321901"/>
    </source>
</evidence>
<accession>A0A511Z790</accession>
<sequence>MKRPTILVLGAGYGGLSTVVNLQKSIGADEADIVLINKNDYHYESTWLHEAAAGTLSPEQVRYDIKDVINPGKVKFVKAEVQAIDIKGKVVTTNVGTHAYDYLVIALGFEGETFGITGLDKYALSIANVDAARQIREHIEYQFATWSLEDEKDDSRLTIVVGGAGFTGIEFLGELGNRVPELCKEFDVPAEKVRVICVEAAPMVLPGFDPELVDYAVRQLKAKGIEFSIGTPVVEATPEGVNIKKGEDEFEFIKAGTVVWAAGVRGNRLIEETGIENMRARVKVDKDLRAPGHSDVFIVGDCALMINEEINRPYPPTAQIAMQQGDMCANNIIALMKGNRTAEFVPDIKGSIASLGDDDAIGVAFGKKLMGKKASFMKKVVDNRSLFMIGGVGLTLKKGKFNLLK</sequence>
<dbReference type="PRINTS" id="PR00368">
    <property type="entry name" value="FADPNR"/>
</dbReference>
<protein>
    <submittedName>
        <fullName evidence="7">NADH dehydrogenase-like protein YumB</fullName>
    </submittedName>
</protein>
<dbReference type="PANTHER" id="PTHR42913">
    <property type="entry name" value="APOPTOSIS-INDUCING FACTOR 1"/>
    <property type="match status" value="1"/>
</dbReference>
<evidence type="ECO:0000313" key="7">
    <source>
        <dbReference type="EMBL" id="GEN83311.1"/>
    </source>
</evidence>
<dbReference type="InterPro" id="IPR036188">
    <property type="entry name" value="FAD/NAD-bd_sf"/>
</dbReference>
<evidence type="ECO:0000256" key="4">
    <source>
        <dbReference type="ARBA" id="ARBA00022827"/>
    </source>
</evidence>